<dbReference type="AlphaFoldDB" id="A0A1H5D394"/>
<name>A0A1H5D394_9MICO</name>
<dbReference type="STRING" id="648782.SAMN04488554_0556"/>
<evidence type="ECO:0000313" key="2">
    <source>
        <dbReference type="EMBL" id="SED73355.1"/>
    </source>
</evidence>
<keyword evidence="1" id="KW-1133">Transmembrane helix</keyword>
<evidence type="ECO:0000313" key="3">
    <source>
        <dbReference type="Proteomes" id="UP000199220"/>
    </source>
</evidence>
<keyword evidence="1" id="KW-0812">Transmembrane</keyword>
<reference evidence="3" key="1">
    <citation type="submission" date="2016-10" db="EMBL/GenBank/DDBJ databases">
        <authorList>
            <person name="Varghese N."/>
            <person name="Submissions S."/>
        </authorList>
    </citation>
    <scope>NUCLEOTIDE SEQUENCE [LARGE SCALE GENOMIC DNA]</scope>
    <source>
        <strain evidence="3">DSM 21368</strain>
    </source>
</reference>
<dbReference type="EMBL" id="FNTX01000001">
    <property type="protein sequence ID" value="SED73355.1"/>
    <property type="molecule type" value="Genomic_DNA"/>
</dbReference>
<gene>
    <name evidence="2" type="ORF">SAMN04488554_0556</name>
</gene>
<protein>
    <recommendedName>
        <fullName evidence="4">Flp pilus assembly protein TadG</fullName>
    </recommendedName>
</protein>
<keyword evidence="1" id="KW-0472">Membrane</keyword>
<evidence type="ECO:0008006" key="4">
    <source>
        <dbReference type="Google" id="ProtNLM"/>
    </source>
</evidence>
<feature type="transmembrane region" description="Helical" evidence="1">
    <location>
        <begin position="30"/>
        <end position="50"/>
    </location>
</feature>
<keyword evidence="3" id="KW-1185">Reference proteome</keyword>
<sequence>MSGDVPSLGVARWVRRRWAQVRAGDDAGSAVVEFLGVALILLIPTVYLIITLSRVQAAAFAADGAARDAGRLIAQAESQEEGAAHAAYAVELAFADQGFEVDGEQALDVTCSGDPCLSPGSYIHLQVSTDVELPLVPEFLTEALATEVHVQGEAMAAVDDYRAGG</sequence>
<evidence type="ECO:0000256" key="1">
    <source>
        <dbReference type="SAM" id="Phobius"/>
    </source>
</evidence>
<accession>A0A1H5D394</accession>
<organism evidence="2 3">
    <name type="scientific">Ruania alba</name>
    <dbReference type="NCBI Taxonomy" id="648782"/>
    <lineage>
        <taxon>Bacteria</taxon>
        <taxon>Bacillati</taxon>
        <taxon>Actinomycetota</taxon>
        <taxon>Actinomycetes</taxon>
        <taxon>Micrococcales</taxon>
        <taxon>Ruaniaceae</taxon>
        <taxon>Ruania</taxon>
    </lineage>
</organism>
<proteinExistence type="predicted"/>
<dbReference type="Proteomes" id="UP000199220">
    <property type="component" value="Unassembled WGS sequence"/>
</dbReference>